<sequence length="99" mass="10395">GCPSPDPASGTALLMPTFPFSETLGPPSCPPPPPPIPRCPHLPPPSLPPSSFSCSPLATGPALSLCPRRQIAQRRARNHRNRWAHNTAAGVRSPPPSNP</sequence>
<organism evidence="2">
    <name type="scientific">Tetraselmis sp. GSL018</name>
    <dbReference type="NCBI Taxonomy" id="582737"/>
    <lineage>
        <taxon>Eukaryota</taxon>
        <taxon>Viridiplantae</taxon>
        <taxon>Chlorophyta</taxon>
        <taxon>core chlorophytes</taxon>
        <taxon>Chlorodendrophyceae</taxon>
        <taxon>Chlorodendrales</taxon>
        <taxon>Chlorodendraceae</taxon>
        <taxon>Tetraselmis</taxon>
    </lineage>
</organism>
<dbReference type="EMBL" id="GBEZ01004380">
    <property type="protein sequence ID" value="JAC80834.1"/>
    <property type="molecule type" value="Transcribed_RNA"/>
</dbReference>
<feature type="compositionally biased region" description="Pro residues" evidence="1">
    <location>
        <begin position="27"/>
        <end position="43"/>
    </location>
</feature>
<feature type="non-terminal residue" evidence="2">
    <location>
        <position position="1"/>
    </location>
</feature>
<protein>
    <submittedName>
        <fullName evidence="2">Uncharacterized protein</fullName>
    </submittedName>
</protein>
<feature type="compositionally biased region" description="Basic residues" evidence="1">
    <location>
        <begin position="73"/>
        <end position="83"/>
    </location>
</feature>
<reference evidence="2" key="1">
    <citation type="submission" date="2014-05" db="EMBL/GenBank/DDBJ databases">
        <title>The transcriptome of the halophilic microalga Tetraselmis sp. GSL018 isolated from the Great Salt Lake, Utah.</title>
        <authorList>
            <person name="Jinkerson R.E."/>
            <person name="D'Adamo S."/>
            <person name="Posewitz M.C."/>
        </authorList>
    </citation>
    <scope>NUCLEOTIDE SEQUENCE</scope>
    <source>
        <strain evidence="2">GSL018</strain>
    </source>
</reference>
<name>A0A061SCQ6_9CHLO</name>
<dbReference type="AlphaFoldDB" id="A0A061SCQ6"/>
<gene>
    <name evidence="2" type="ORF">TSPGSL018_9343</name>
</gene>
<feature type="non-terminal residue" evidence="2">
    <location>
        <position position="99"/>
    </location>
</feature>
<accession>A0A061SCQ6</accession>
<feature type="region of interest" description="Disordered" evidence="1">
    <location>
        <begin position="1"/>
        <end position="43"/>
    </location>
</feature>
<evidence type="ECO:0000313" key="2">
    <source>
        <dbReference type="EMBL" id="JAC80834.1"/>
    </source>
</evidence>
<feature type="region of interest" description="Disordered" evidence="1">
    <location>
        <begin position="73"/>
        <end position="99"/>
    </location>
</feature>
<evidence type="ECO:0000256" key="1">
    <source>
        <dbReference type="SAM" id="MobiDB-lite"/>
    </source>
</evidence>
<proteinExistence type="predicted"/>